<keyword evidence="3" id="KW-1185">Reference proteome</keyword>
<reference evidence="2 3" key="1">
    <citation type="submission" date="2020-09" db="EMBL/GenBank/DDBJ databases">
        <title>De no assembly of potato wild relative species, Solanum commersonii.</title>
        <authorList>
            <person name="Cho K."/>
        </authorList>
    </citation>
    <scope>NUCLEOTIDE SEQUENCE [LARGE SCALE GENOMIC DNA]</scope>
    <source>
        <strain evidence="2">LZ3.2</strain>
        <tissue evidence="2">Leaf</tissue>
    </source>
</reference>
<evidence type="ECO:0000313" key="3">
    <source>
        <dbReference type="Proteomes" id="UP000824120"/>
    </source>
</evidence>
<feature type="compositionally biased region" description="Basic and acidic residues" evidence="1">
    <location>
        <begin position="1"/>
        <end position="10"/>
    </location>
</feature>
<evidence type="ECO:0000256" key="1">
    <source>
        <dbReference type="SAM" id="MobiDB-lite"/>
    </source>
</evidence>
<feature type="compositionally biased region" description="Low complexity" evidence="1">
    <location>
        <begin position="19"/>
        <end position="31"/>
    </location>
</feature>
<evidence type="ECO:0000313" key="2">
    <source>
        <dbReference type="EMBL" id="KAG5621551.1"/>
    </source>
</evidence>
<gene>
    <name evidence="2" type="ORF">H5410_006769</name>
</gene>
<protein>
    <submittedName>
        <fullName evidence="2">Uncharacterized protein</fullName>
    </submittedName>
</protein>
<sequence length="162" mass="16235">MTVPQGERDGTSGNDGASRRAGVGARGATSGGLEARRCLEERVGLGARWCLEAVVGSGNAVPRGGGMGPRGTMGLGAPSRVGHFRLEAWGWGLVKHGVSAGAAGGTRGTTVPQNGGWGGASGHDATSMRGVGSGLVTRRCLEAGGDLWGMMVPRGEWVILGA</sequence>
<accession>A0A9J6AC94</accession>
<proteinExistence type="predicted"/>
<dbReference type="EMBL" id="JACXVP010000002">
    <property type="protein sequence ID" value="KAG5621551.1"/>
    <property type="molecule type" value="Genomic_DNA"/>
</dbReference>
<dbReference type="AlphaFoldDB" id="A0A9J6AC94"/>
<dbReference type="Proteomes" id="UP000824120">
    <property type="component" value="Chromosome 2"/>
</dbReference>
<comment type="caution">
    <text evidence="2">The sequence shown here is derived from an EMBL/GenBank/DDBJ whole genome shotgun (WGS) entry which is preliminary data.</text>
</comment>
<feature type="region of interest" description="Disordered" evidence="1">
    <location>
        <begin position="1"/>
        <end position="31"/>
    </location>
</feature>
<name>A0A9J6AC94_SOLCO</name>
<organism evidence="2 3">
    <name type="scientific">Solanum commersonii</name>
    <name type="common">Commerson's wild potato</name>
    <name type="synonym">Commerson's nightshade</name>
    <dbReference type="NCBI Taxonomy" id="4109"/>
    <lineage>
        <taxon>Eukaryota</taxon>
        <taxon>Viridiplantae</taxon>
        <taxon>Streptophyta</taxon>
        <taxon>Embryophyta</taxon>
        <taxon>Tracheophyta</taxon>
        <taxon>Spermatophyta</taxon>
        <taxon>Magnoliopsida</taxon>
        <taxon>eudicotyledons</taxon>
        <taxon>Gunneridae</taxon>
        <taxon>Pentapetalae</taxon>
        <taxon>asterids</taxon>
        <taxon>lamiids</taxon>
        <taxon>Solanales</taxon>
        <taxon>Solanaceae</taxon>
        <taxon>Solanoideae</taxon>
        <taxon>Solaneae</taxon>
        <taxon>Solanum</taxon>
    </lineage>
</organism>